<dbReference type="Gene3D" id="1.10.3630.10">
    <property type="entry name" value="yeast vps74-n-term truncation variant domain like"/>
    <property type="match status" value="1"/>
</dbReference>
<dbReference type="EMBL" id="NGKA01000007">
    <property type="protein sequence ID" value="RSU12654.1"/>
    <property type="molecule type" value="Genomic_DNA"/>
</dbReference>
<dbReference type="GO" id="GO:0005737">
    <property type="term" value="C:cytoplasm"/>
    <property type="evidence" value="ECO:0007669"/>
    <property type="project" value="UniProtKB-ARBA"/>
</dbReference>
<proteinExistence type="predicted"/>
<evidence type="ECO:0008006" key="7">
    <source>
        <dbReference type="Google" id="ProtNLM"/>
    </source>
</evidence>
<organism evidence="5 6">
    <name type="scientific">Vagococcus elongatus</name>
    <dbReference type="NCBI Taxonomy" id="180344"/>
    <lineage>
        <taxon>Bacteria</taxon>
        <taxon>Bacillati</taxon>
        <taxon>Bacillota</taxon>
        <taxon>Bacilli</taxon>
        <taxon>Lactobacillales</taxon>
        <taxon>Enterococcaceae</taxon>
        <taxon>Vagococcus</taxon>
    </lineage>
</organism>
<evidence type="ECO:0000256" key="3">
    <source>
        <dbReference type="ARBA" id="ARBA00023121"/>
    </source>
</evidence>
<accession>A0A430AX82</accession>
<dbReference type="InterPro" id="IPR008628">
    <property type="entry name" value="GPP34-like"/>
</dbReference>
<dbReference type="Proteomes" id="UP000287605">
    <property type="component" value="Unassembled WGS sequence"/>
</dbReference>
<comment type="caution">
    <text evidence="5">The sequence shown here is derived from an EMBL/GenBank/DDBJ whole genome shotgun (WGS) entry which is preliminary data.</text>
</comment>
<name>A0A430AX82_9ENTE</name>
<keyword evidence="6" id="KW-1185">Reference proteome</keyword>
<evidence type="ECO:0000256" key="1">
    <source>
        <dbReference type="ARBA" id="ARBA00004255"/>
    </source>
</evidence>
<keyword evidence="2" id="KW-0333">Golgi apparatus</keyword>
<evidence type="ECO:0000256" key="2">
    <source>
        <dbReference type="ARBA" id="ARBA00023034"/>
    </source>
</evidence>
<keyword evidence="4" id="KW-0472">Membrane</keyword>
<evidence type="ECO:0000256" key="4">
    <source>
        <dbReference type="ARBA" id="ARBA00023136"/>
    </source>
</evidence>
<sequence length="220" mass="25130">MIMKAETLSEQLFLLAMNKRGGINGSQFHAQLALVMAGLLDLQEAGMIVLDERSVRLKKGELSGRFIFLQPLLDVLKGISKPTLKKVADVYCGTFTDKELKKYLQGIRKEMQQKGLLNVTKENSYLGEKSVYTANDTEVQLILKNLELNLEKAIFDEKGIHLWILLEQGKLLNKYYPKDKIKSFHKRWDQCQNQSLLKGFGVMKKEIEGMFWTLMIAASI</sequence>
<comment type="subcellular location">
    <subcellularLocation>
        <location evidence="1">Golgi apparatus membrane</location>
        <topology evidence="1">Peripheral membrane protein</topology>
        <orientation evidence="1">Cytoplasmic side</orientation>
    </subcellularLocation>
</comment>
<dbReference type="OrthoDB" id="2194154at2"/>
<dbReference type="InterPro" id="IPR038261">
    <property type="entry name" value="GPP34-like_sf"/>
</dbReference>
<gene>
    <name evidence="5" type="ORF">CBF29_05870</name>
</gene>
<evidence type="ECO:0000313" key="5">
    <source>
        <dbReference type="EMBL" id="RSU12654.1"/>
    </source>
</evidence>
<protein>
    <recommendedName>
        <fullName evidence="7">GPP34 family phosphoprotein</fullName>
    </recommendedName>
</protein>
<dbReference type="GO" id="GO:0012505">
    <property type="term" value="C:endomembrane system"/>
    <property type="evidence" value="ECO:0007669"/>
    <property type="project" value="UniProtKB-ARBA"/>
</dbReference>
<dbReference type="AlphaFoldDB" id="A0A430AX82"/>
<reference evidence="5 6" key="1">
    <citation type="submission" date="2017-05" db="EMBL/GenBank/DDBJ databases">
        <title>Vagococcus spp. assemblies.</title>
        <authorList>
            <person name="Gulvik C.A."/>
        </authorList>
    </citation>
    <scope>NUCLEOTIDE SEQUENCE [LARGE SCALE GENOMIC DNA]</scope>
    <source>
        <strain evidence="5 6">CCUG 51432</strain>
    </source>
</reference>
<dbReference type="GO" id="GO:0070273">
    <property type="term" value="F:phosphatidylinositol-4-phosphate binding"/>
    <property type="evidence" value="ECO:0007669"/>
    <property type="project" value="InterPro"/>
</dbReference>
<evidence type="ECO:0000313" key="6">
    <source>
        <dbReference type="Proteomes" id="UP000287605"/>
    </source>
</evidence>
<keyword evidence="3" id="KW-0446">Lipid-binding</keyword>
<dbReference type="Pfam" id="PF05719">
    <property type="entry name" value="GPP34"/>
    <property type="match status" value="1"/>
</dbReference>